<feature type="chain" id="PRO_5040130884" evidence="1">
    <location>
        <begin position="28"/>
        <end position="308"/>
    </location>
</feature>
<reference evidence="2" key="1">
    <citation type="submission" date="2021-06" db="EMBL/GenBank/DDBJ databases">
        <authorList>
            <person name="Kallberg Y."/>
            <person name="Tangrot J."/>
            <person name="Rosling A."/>
        </authorList>
    </citation>
    <scope>NUCLEOTIDE SEQUENCE</scope>
    <source>
        <strain evidence="2">AZ414A</strain>
    </source>
</reference>
<keyword evidence="1" id="KW-0732">Signal</keyword>
<dbReference type="OrthoDB" id="2399661at2759"/>
<accession>A0A9N9CJY1</accession>
<dbReference type="EMBL" id="CAJVPK010001957">
    <property type="protein sequence ID" value="CAG8602990.1"/>
    <property type="molecule type" value="Genomic_DNA"/>
</dbReference>
<comment type="caution">
    <text evidence="2">The sequence shown here is derived from an EMBL/GenBank/DDBJ whole genome shotgun (WGS) entry which is preliminary data.</text>
</comment>
<organism evidence="2 3">
    <name type="scientific">Diversispora eburnea</name>
    <dbReference type="NCBI Taxonomy" id="1213867"/>
    <lineage>
        <taxon>Eukaryota</taxon>
        <taxon>Fungi</taxon>
        <taxon>Fungi incertae sedis</taxon>
        <taxon>Mucoromycota</taxon>
        <taxon>Glomeromycotina</taxon>
        <taxon>Glomeromycetes</taxon>
        <taxon>Diversisporales</taxon>
        <taxon>Diversisporaceae</taxon>
        <taxon>Diversispora</taxon>
    </lineage>
</organism>
<feature type="non-terminal residue" evidence="2">
    <location>
        <position position="1"/>
    </location>
</feature>
<name>A0A9N9CJY1_9GLOM</name>
<dbReference type="Proteomes" id="UP000789706">
    <property type="component" value="Unassembled WGS sequence"/>
</dbReference>
<proteinExistence type="predicted"/>
<dbReference type="AlphaFoldDB" id="A0A9N9CJY1"/>
<keyword evidence="3" id="KW-1185">Reference proteome</keyword>
<evidence type="ECO:0000313" key="2">
    <source>
        <dbReference type="EMBL" id="CAG8602990.1"/>
    </source>
</evidence>
<gene>
    <name evidence="2" type="ORF">DEBURN_LOCUS9613</name>
</gene>
<sequence>MIRSSLNLMVLLITWITILFLTSSVSGYGIFTHNETKPYPTPPRIWQHVEYIDGTVVLRIINRNSNKKSLSGEAWIRPVLSLRIIHPNGTVSEIDKDLEIPEFNWRIFTIPGFSDFQDPISIYALQRNYLIVRYFKASNTSDITTYEEWGRIIDWNGDLYKEAFIYDGIWYPSLTTIVTNVDPEKGFIRIAGMNASYFEWQQYVIDDSFNLKRLYEGNITLPQKNENSTTLYAIATVDEGYSIIMGNSTDSTNSGNNNPLEIRAAVYALTKRYDDKQFGAPKMIYQLPLDDITISGMNVGISSTGIGQ</sequence>
<feature type="signal peptide" evidence="1">
    <location>
        <begin position="1"/>
        <end position="27"/>
    </location>
</feature>
<evidence type="ECO:0000313" key="3">
    <source>
        <dbReference type="Proteomes" id="UP000789706"/>
    </source>
</evidence>
<protein>
    <submittedName>
        <fullName evidence="2">11691_t:CDS:1</fullName>
    </submittedName>
</protein>
<evidence type="ECO:0000256" key="1">
    <source>
        <dbReference type="SAM" id="SignalP"/>
    </source>
</evidence>